<dbReference type="EMBL" id="AOIQ01000006">
    <property type="protein sequence ID" value="ELZ13910.1"/>
    <property type="molecule type" value="Genomic_DNA"/>
</dbReference>
<sequence length="75" mass="8304">MGLQRNDCASPGSSASYSALRSERQFSETSTTDLKSAPSGLGSDSILTATHQEVPPPEIVFRFRHQRRIRRCPIN</sequence>
<gene>
    <name evidence="2" type="ORF">C479_03656</name>
</gene>
<dbReference type="AlphaFoldDB" id="M0BSI6"/>
<evidence type="ECO:0000256" key="1">
    <source>
        <dbReference type="SAM" id="MobiDB-lite"/>
    </source>
</evidence>
<evidence type="ECO:0000313" key="3">
    <source>
        <dbReference type="Proteomes" id="UP000011560"/>
    </source>
</evidence>
<accession>M0BSI6</accession>
<protein>
    <submittedName>
        <fullName evidence="2">Uncharacterized protein</fullName>
    </submittedName>
</protein>
<keyword evidence="3" id="KW-1185">Reference proteome</keyword>
<name>M0BSI6_9EURY</name>
<evidence type="ECO:0000313" key="2">
    <source>
        <dbReference type="EMBL" id="ELZ13910.1"/>
    </source>
</evidence>
<dbReference type="Proteomes" id="UP000011560">
    <property type="component" value="Unassembled WGS sequence"/>
</dbReference>
<reference evidence="2 3" key="1">
    <citation type="journal article" date="2014" name="PLoS Genet.">
        <title>Phylogenetically driven sequencing of extremely halophilic archaea reveals strategies for static and dynamic osmo-response.</title>
        <authorList>
            <person name="Becker E.A."/>
            <person name="Seitzer P.M."/>
            <person name="Tritt A."/>
            <person name="Larsen D."/>
            <person name="Krusor M."/>
            <person name="Yao A.I."/>
            <person name="Wu D."/>
            <person name="Madern D."/>
            <person name="Eisen J.A."/>
            <person name="Darling A.E."/>
            <person name="Facciotti M.T."/>
        </authorList>
    </citation>
    <scope>NUCLEOTIDE SEQUENCE [LARGE SCALE GENOMIC DNA]</scope>
    <source>
        <strain evidence="2 3">JCM 14624</strain>
    </source>
</reference>
<organism evidence="2 3">
    <name type="scientific">Halovivax asiaticus JCM 14624</name>
    <dbReference type="NCBI Taxonomy" id="1227490"/>
    <lineage>
        <taxon>Archaea</taxon>
        <taxon>Methanobacteriati</taxon>
        <taxon>Methanobacteriota</taxon>
        <taxon>Stenosarchaea group</taxon>
        <taxon>Halobacteria</taxon>
        <taxon>Halobacteriales</taxon>
        <taxon>Natrialbaceae</taxon>
        <taxon>Halovivax</taxon>
    </lineage>
</organism>
<feature type="region of interest" description="Disordered" evidence="1">
    <location>
        <begin position="1"/>
        <end position="59"/>
    </location>
</feature>
<comment type="caution">
    <text evidence="2">The sequence shown here is derived from an EMBL/GenBank/DDBJ whole genome shotgun (WGS) entry which is preliminary data.</text>
</comment>
<proteinExistence type="predicted"/>